<dbReference type="Proteomes" id="UP000886595">
    <property type="component" value="Unassembled WGS sequence"/>
</dbReference>
<sequence>MFGIKGEKNLEVRSVYGPSDVRHRLRPRLPGSGLTDAGQDARDDGTTRVKGRGSAQPRGWRRARTWTDARDTIPTRDEKWARTGRAGWTCAACTDWKEGNTRVKCPWSAYPRGWPRGWMDLRGFRHVCLFSMYPPLGSITNHNKRMPHDSRQPPVMTHDCEDEVRWLTVVDDGDWSYRRVLSRILRYTYVKKTSDTGGKQER</sequence>
<protein>
    <submittedName>
        <fullName evidence="2">Uncharacterized protein</fullName>
    </submittedName>
</protein>
<evidence type="ECO:0000256" key="1">
    <source>
        <dbReference type="SAM" id="MobiDB-lite"/>
    </source>
</evidence>
<accession>A0A8X7VIF7</accession>
<keyword evidence="3" id="KW-1185">Reference proteome</keyword>
<feature type="region of interest" description="Disordered" evidence="1">
    <location>
        <begin position="21"/>
        <end position="63"/>
    </location>
</feature>
<dbReference type="AlphaFoldDB" id="A0A8X7VIF7"/>
<reference evidence="2 3" key="1">
    <citation type="submission" date="2020-02" db="EMBL/GenBank/DDBJ databases">
        <authorList>
            <person name="Ma Q."/>
            <person name="Huang Y."/>
            <person name="Song X."/>
            <person name="Pei D."/>
        </authorList>
    </citation>
    <scope>NUCLEOTIDE SEQUENCE [LARGE SCALE GENOMIC DNA]</scope>
    <source>
        <strain evidence="2">Sxm20200214</strain>
        <tissue evidence="2">Leaf</tissue>
    </source>
</reference>
<comment type="caution">
    <text evidence="2">The sequence shown here is derived from an EMBL/GenBank/DDBJ whole genome shotgun (WGS) entry which is preliminary data.</text>
</comment>
<name>A0A8X7VIF7_BRACI</name>
<gene>
    <name evidence="2" type="ORF">Bca52824_023433</name>
</gene>
<dbReference type="EMBL" id="JAAMPC010000005">
    <property type="protein sequence ID" value="KAG2311876.1"/>
    <property type="molecule type" value="Genomic_DNA"/>
</dbReference>
<evidence type="ECO:0000313" key="2">
    <source>
        <dbReference type="EMBL" id="KAG2311876.1"/>
    </source>
</evidence>
<proteinExistence type="predicted"/>
<evidence type="ECO:0000313" key="3">
    <source>
        <dbReference type="Proteomes" id="UP000886595"/>
    </source>
</evidence>
<organism evidence="2 3">
    <name type="scientific">Brassica carinata</name>
    <name type="common">Ethiopian mustard</name>
    <name type="synonym">Abyssinian cabbage</name>
    <dbReference type="NCBI Taxonomy" id="52824"/>
    <lineage>
        <taxon>Eukaryota</taxon>
        <taxon>Viridiplantae</taxon>
        <taxon>Streptophyta</taxon>
        <taxon>Embryophyta</taxon>
        <taxon>Tracheophyta</taxon>
        <taxon>Spermatophyta</taxon>
        <taxon>Magnoliopsida</taxon>
        <taxon>eudicotyledons</taxon>
        <taxon>Gunneridae</taxon>
        <taxon>Pentapetalae</taxon>
        <taxon>rosids</taxon>
        <taxon>malvids</taxon>
        <taxon>Brassicales</taxon>
        <taxon>Brassicaceae</taxon>
        <taxon>Brassiceae</taxon>
        <taxon>Brassica</taxon>
    </lineage>
</organism>